<evidence type="ECO:0000256" key="7">
    <source>
        <dbReference type="ARBA" id="ARBA00023053"/>
    </source>
</evidence>
<feature type="transmembrane region" description="Helical" evidence="12">
    <location>
        <begin position="272"/>
        <end position="297"/>
    </location>
</feature>
<evidence type="ECO:0000256" key="3">
    <source>
        <dbReference type="ARBA" id="ARBA00022448"/>
    </source>
</evidence>
<sequence length="500" mass="53466">MHPVDVTIIVGYLILVPILGVLLGGRQRSAKDFMVSDRNMPSWAVCFAIVATETSTLTVISTPTVAYLGSFTFLQLALGYLVGRIVVAFVLLPRYYQGELVTAYAYLGERFGSGLQGTASATFLVTRLLADGVRLFATAIPVKVMLAAAGFEVSFWQIILVITIVTVLYTYLGGTRAVVWVDALQMVLYVVGGLIAVALLAGRLPSDWFGAALAEGKFQLFDFSSSVLTEPYSFVTAVVGGAMLSMASHGADQLIVQRLLATRTLRASRTALIGSGVLVFFQFGLFLLIGTMLWSFYRGVAPKEMGMATNDDLFPTFIITEMPPGIAGLLIAGILAAAMSSSLNSLATSTVTDIYQRMTTKQLDDAAVLRQAKIWVLVWGVVLFGFASMFTDTDNPVIELGLSITGYTYGALLGAFFLGLLVKRASQTDAVVAFAVTVAVVAFVILVPTFPDGEGGRSALAFPWYTPIGVLVTLLVGGLLSLRHPPTVTPEEPVLEETTP</sequence>
<evidence type="ECO:0000256" key="8">
    <source>
        <dbReference type="ARBA" id="ARBA00023065"/>
    </source>
</evidence>
<dbReference type="PROSITE" id="PS50283">
    <property type="entry name" value="NA_SOLUT_SYMP_3"/>
    <property type="match status" value="1"/>
</dbReference>
<feature type="transmembrane region" description="Helical" evidence="12">
    <location>
        <begin position="232"/>
        <end position="251"/>
    </location>
</feature>
<keyword evidence="7" id="KW-0915">Sodium</keyword>
<feature type="transmembrane region" description="Helical" evidence="12">
    <location>
        <begin position="132"/>
        <end position="149"/>
    </location>
</feature>
<dbReference type="InterPro" id="IPR038377">
    <property type="entry name" value="Na/Glc_symporter_sf"/>
</dbReference>
<evidence type="ECO:0000256" key="12">
    <source>
        <dbReference type="SAM" id="Phobius"/>
    </source>
</evidence>
<feature type="transmembrane region" description="Helical" evidence="12">
    <location>
        <begin position="43"/>
        <end position="67"/>
    </location>
</feature>
<evidence type="ECO:0000256" key="4">
    <source>
        <dbReference type="ARBA" id="ARBA00022475"/>
    </source>
</evidence>
<name>A0ABN3V5V0_9PSEU</name>
<accession>A0ABN3V5V0</accession>
<dbReference type="InterPro" id="IPR001734">
    <property type="entry name" value="Na/solute_symporter"/>
</dbReference>
<dbReference type="InterPro" id="IPR051163">
    <property type="entry name" value="Sodium:Solute_Symporter_SSF"/>
</dbReference>
<evidence type="ECO:0000313" key="13">
    <source>
        <dbReference type="EMBL" id="GAA2779689.1"/>
    </source>
</evidence>
<evidence type="ECO:0000256" key="1">
    <source>
        <dbReference type="ARBA" id="ARBA00004651"/>
    </source>
</evidence>
<dbReference type="EMBL" id="BAAAUX010000005">
    <property type="protein sequence ID" value="GAA2779689.1"/>
    <property type="molecule type" value="Genomic_DNA"/>
</dbReference>
<dbReference type="Gene3D" id="1.20.1730.10">
    <property type="entry name" value="Sodium/glucose cotransporter"/>
    <property type="match status" value="1"/>
</dbReference>
<feature type="transmembrane region" description="Helical" evidence="12">
    <location>
        <begin position="73"/>
        <end position="92"/>
    </location>
</feature>
<feature type="transmembrane region" description="Helical" evidence="12">
    <location>
        <begin position="6"/>
        <end position="23"/>
    </location>
</feature>
<feature type="transmembrane region" description="Helical" evidence="12">
    <location>
        <begin position="326"/>
        <end position="351"/>
    </location>
</feature>
<dbReference type="Proteomes" id="UP001500979">
    <property type="component" value="Unassembled WGS sequence"/>
</dbReference>
<dbReference type="Pfam" id="PF00474">
    <property type="entry name" value="SSF"/>
    <property type="match status" value="1"/>
</dbReference>
<evidence type="ECO:0000313" key="14">
    <source>
        <dbReference type="Proteomes" id="UP001500979"/>
    </source>
</evidence>
<feature type="transmembrane region" description="Helical" evidence="12">
    <location>
        <begin position="155"/>
        <end position="172"/>
    </location>
</feature>
<comment type="caution">
    <text evidence="13">The sequence shown here is derived from an EMBL/GenBank/DDBJ whole genome shotgun (WGS) entry which is preliminary data.</text>
</comment>
<keyword evidence="14" id="KW-1185">Reference proteome</keyword>
<keyword evidence="4" id="KW-1003">Cell membrane</keyword>
<comment type="subcellular location">
    <subcellularLocation>
        <location evidence="1">Cell membrane</location>
        <topology evidence="1">Multi-pass membrane protein</topology>
    </subcellularLocation>
</comment>
<keyword evidence="6 12" id="KW-1133">Transmembrane helix</keyword>
<dbReference type="CDD" id="cd11493">
    <property type="entry name" value="SLC5sbd_NIS-like_u1"/>
    <property type="match status" value="1"/>
</dbReference>
<evidence type="ECO:0000256" key="2">
    <source>
        <dbReference type="ARBA" id="ARBA00006434"/>
    </source>
</evidence>
<feature type="transmembrane region" description="Helical" evidence="12">
    <location>
        <begin position="179"/>
        <end position="201"/>
    </location>
</feature>
<comment type="similarity">
    <text evidence="2 11">Belongs to the sodium:solute symporter (SSF) (TC 2.A.21) family.</text>
</comment>
<organism evidence="13 14">
    <name type="scientific">Saccharopolyspora taberi</name>
    <dbReference type="NCBI Taxonomy" id="60895"/>
    <lineage>
        <taxon>Bacteria</taxon>
        <taxon>Bacillati</taxon>
        <taxon>Actinomycetota</taxon>
        <taxon>Actinomycetes</taxon>
        <taxon>Pseudonocardiales</taxon>
        <taxon>Pseudonocardiaceae</taxon>
        <taxon>Saccharopolyspora</taxon>
    </lineage>
</organism>
<keyword evidence="3" id="KW-0813">Transport</keyword>
<reference evidence="13 14" key="1">
    <citation type="journal article" date="2019" name="Int. J. Syst. Evol. Microbiol.">
        <title>The Global Catalogue of Microorganisms (GCM) 10K type strain sequencing project: providing services to taxonomists for standard genome sequencing and annotation.</title>
        <authorList>
            <consortium name="The Broad Institute Genomics Platform"/>
            <consortium name="The Broad Institute Genome Sequencing Center for Infectious Disease"/>
            <person name="Wu L."/>
            <person name="Ma J."/>
        </authorList>
    </citation>
    <scope>NUCLEOTIDE SEQUENCE [LARGE SCALE GENOMIC DNA]</scope>
    <source>
        <strain evidence="13 14">JCM 9383</strain>
    </source>
</reference>
<evidence type="ECO:0000256" key="11">
    <source>
        <dbReference type="RuleBase" id="RU362091"/>
    </source>
</evidence>
<dbReference type="PANTHER" id="PTHR42985:SF47">
    <property type="entry name" value="INTEGRAL MEMBRANE TRANSPORT PROTEIN"/>
    <property type="match status" value="1"/>
</dbReference>
<dbReference type="PANTHER" id="PTHR42985">
    <property type="entry name" value="SODIUM-COUPLED MONOCARBOXYLATE TRANSPORTER"/>
    <property type="match status" value="1"/>
</dbReference>
<dbReference type="RefSeq" id="WP_344678371.1">
    <property type="nucleotide sequence ID" value="NZ_BAAAUX010000005.1"/>
</dbReference>
<evidence type="ECO:0000256" key="10">
    <source>
        <dbReference type="ARBA" id="ARBA00023201"/>
    </source>
</evidence>
<gene>
    <name evidence="13" type="ORF">GCM10010470_11770</name>
</gene>
<keyword evidence="5 12" id="KW-0812">Transmembrane</keyword>
<feature type="transmembrane region" description="Helical" evidence="12">
    <location>
        <begin position="397"/>
        <end position="418"/>
    </location>
</feature>
<evidence type="ECO:0000256" key="5">
    <source>
        <dbReference type="ARBA" id="ARBA00022692"/>
    </source>
</evidence>
<feature type="transmembrane region" description="Helical" evidence="12">
    <location>
        <begin position="430"/>
        <end position="450"/>
    </location>
</feature>
<keyword evidence="10" id="KW-0739">Sodium transport</keyword>
<feature type="transmembrane region" description="Helical" evidence="12">
    <location>
        <begin position="372"/>
        <end position="391"/>
    </location>
</feature>
<evidence type="ECO:0000256" key="6">
    <source>
        <dbReference type="ARBA" id="ARBA00022989"/>
    </source>
</evidence>
<proteinExistence type="inferred from homology"/>
<feature type="transmembrane region" description="Helical" evidence="12">
    <location>
        <begin position="462"/>
        <end position="482"/>
    </location>
</feature>
<evidence type="ECO:0000256" key="9">
    <source>
        <dbReference type="ARBA" id="ARBA00023136"/>
    </source>
</evidence>
<keyword evidence="8" id="KW-0406">Ion transport</keyword>
<protein>
    <submittedName>
        <fullName evidence="13">Sodium:solute symporter</fullName>
    </submittedName>
</protein>
<keyword evidence="9 12" id="KW-0472">Membrane</keyword>